<protein>
    <submittedName>
        <fullName evidence="2">Uncharacterized protein</fullName>
    </submittedName>
</protein>
<proteinExistence type="predicted"/>
<dbReference type="EMBL" id="SRLO01000464">
    <property type="protein sequence ID" value="TNN55138.1"/>
    <property type="molecule type" value="Genomic_DNA"/>
</dbReference>
<evidence type="ECO:0000256" key="1">
    <source>
        <dbReference type="SAM" id="MobiDB-lite"/>
    </source>
</evidence>
<comment type="caution">
    <text evidence="2">The sequence shown here is derived from an EMBL/GenBank/DDBJ whole genome shotgun (WGS) entry which is preliminary data.</text>
</comment>
<feature type="compositionally biased region" description="Polar residues" evidence="1">
    <location>
        <begin position="1"/>
        <end position="24"/>
    </location>
</feature>
<name>A0A4Z2GND1_9TELE</name>
<feature type="compositionally biased region" description="Low complexity" evidence="1">
    <location>
        <begin position="207"/>
        <end position="223"/>
    </location>
</feature>
<dbReference type="AlphaFoldDB" id="A0A4Z2GND1"/>
<feature type="region of interest" description="Disordered" evidence="1">
    <location>
        <begin position="195"/>
        <end position="240"/>
    </location>
</feature>
<keyword evidence="3" id="KW-1185">Reference proteome</keyword>
<sequence>MSLSQVTERQAGSPRSSRQPQGKQSAPPPHLHHHLSIKSPKLHPPSLHPPYAQENEETGGGSLCPLRDRFNLPDPLSPRSPTYEHSPPCDPWLSDSGGATSAAAEVTHRSDRGSPPTHFHSPSGGAPRQLVKGEISSETGPWVHLDSPAECGSDKKRCSMSRLCTLQKTLVQLFSLEKLAVNITSVTLRQGLTEGAAGRGPTAAWNSLPPGSSKEKSPSSASENDQLSFRSSANTPSDEGIRNWAIAPRVIGIPQVIPF</sequence>
<evidence type="ECO:0000313" key="2">
    <source>
        <dbReference type="EMBL" id="TNN55138.1"/>
    </source>
</evidence>
<gene>
    <name evidence="2" type="ORF">EYF80_034662</name>
</gene>
<evidence type="ECO:0000313" key="3">
    <source>
        <dbReference type="Proteomes" id="UP000314294"/>
    </source>
</evidence>
<feature type="region of interest" description="Disordered" evidence="1">
    <location>
        <begin position="1"/>
        <end position="130"/>
    </location>
</feature>
<organism evidence="2 3">
    <name type="scientific">Liparis tanakae</name>
    <name type="common">Tanaka's snailfish</name>
    <dbReference type="NCBI Taxonomy" id="230148"/>
    <lineage>
        <taxon>Eukaryota</taxon>
        <taxon>Metazoa</taxon>
        <taxon>Chordata</taxon>
        <taxon>Craniata</taxon>
        <taxon>Vertebrata</taxon>
        <taxon>Euteleostomi</taxon>
        <taxon>Actinopterygii</taxon>
        <taxon>Neopterygii</taxon>
        <taxon>Teleostei</taxon>
        <taxon>Neoteleostei</taxon>
        <taxon>Acanthomorphata</taxon>
        <taxon>Eupercaria</taxon>
        <taxon>Perciformes</taxon>
        <taxon>Cottioidei</taxon>
        <taxon>Cottales</taxon>
        <taxon>Liparidae</taxon>
        <taxon>Liparis</taxon>
    </lineage>
</organism>
<dbReference type="Proteomes" id="UP000314294">
    <property type="component" value="Unassembled WGS sequence"/>
</dbReference>
<reference evidence="2 3" key="1">
    <citation type="submission" date="2019-03" db="EMBL/GenBank/DDBJ databases">
        <title>First draft genome of Liparis tanakae, snailfish: a comprehensive survey of snailfish specific genes.</title>
        <authorList>
            <person name="Kim W."/>
            <person name="Song I."/>
            <person name="Jeong J.-H."/>
            <person name="Kim D."/>
            <person name="Kim S."/>
            <person name="Ryu S."/>
            <person name="Song J.Y."/>
            <person name="Lee S.K."/>
        </authorList>
    </citation>
    <scope>NUCLEOTIDE SEQUENCE [LARGE SCALE GENOMIC DNA]</scope>
    <source>
        <tissue evidence="2">Muscle</tissue>
    </source>
</reference>
<feature type="compositionally biased region" description="Polar residues" evidence="1">
    <location>
        <begin position="224"/>
        <end position="237"/>
    </location>
</feature>
<accession>A0A4Z2GND1</accession>